<keyword evidence="10 15" id="KW-1133">Transmembrane helix</keyword>
<dbReference type="GO" id="GO:0006171">
    <property type="term" value="P:cAMP biosynthetic process"/>
    <property type="evidence" value="ECO:0007669"/>
    <property type="project" value="UniProtKB-KW"/>
</dbReference>
<dbReference type="InterPro" id="IPR001054">
    <property type="entry name" value="A/G_cyclase"/>
</dbReference>
<dbReference type="InterPro" id="IPR018297">
    <property type="entry name" value="A/G_cyclase_CS"/>
</dbReference>
<evidence type="ECO:0000256" key="14">
    <source>
        <dbReference type="RuleBase" id="RU000405"/>
    </source>
</evidence>
<feature type="transmembrane region" description="Helical" evidence="15">
    <location>
        <begin position="786"/>
        <end position="807"/>
    </location>
</feature>
<dbReference type="PROSITE" id="PS00452">
    <property type="entry name" value="GUANYLATE_CYCLASE_1"/>
    <property type="match status" value="1"/>
</dbReference>
<keyword evidence="13 14" id="KW-0456">Lyase</keyword>
<dbReference type="GO" id="GO:0007189">
    <property type="term" value="P:adenylate cyclase-activating G protein-coupled receptor signaling pathway"/>
    <property type="evidence" value="ECO:0007669"/>
    <property type="project" value="TreeGrafter"/>
</dbReference>
<dbReference type="SMART" id="SM00044">
    <property type="entry name" value="CYCc"/>
    <property type="match status" value="2"/>
</dbReference>
<keyword evidence="7" id="KW-0547">Nucleotide-binding</keyword>
<evidence type="ECO:0000259" key="16">
    <source>
        <dbReference type="PROSITE" id="PS50125"/>
    </source>
</evidence>
<sequence length="1109" mass="127468">METERSESWEAEMIGDLPYEGVKDSFGEIDYLDSESQSLENRDWILRLLKKKFIERNLEDLFSKYGLRLHRGYFSVFLLVQTSLCIAHISFLIFYAIDYSKPWVIPDILAYAGGGVLFWILAGVIFRKELIKKHSWIPHFASVLAIFYMNFVDTLLPLYHNASFHSRTVLRPAYTTHILLACHVFFPQDNNITPILLGTTTAVLHTAYLYLVTYRNSEIVGEVIFFVTLNLIGMYYRYINEIFIRRTFLDKRACVESTLKLNYEKEREEQLMLSILPRHLASRVREDLRKKLTSNQSGKRMLNNPYKELYIERHNDVSILYADVVNYTKMTSSLPIDQLLEILNELFGRFDDASEKHKVLRIKFLGDCYYCVSGVPQPNPDHAKSCVDLALDMINIIKEVREANDLNIDMRIGIHSGNIICGILGRCKWQYDIWSKDVIIANRMEQSGRSGMVHITKQTLDRLGPDYDVEPGFGHLRDELLAKCNIETFFVSPKTQTPVIPETGIQTSILWRIPAGGQEKYKKNYDDNAREMQKHGVDILYSLKRVISGSGHLILSRRRADFIDSSAITSQQQLKMADANMERDIENLPIGKFNQWLRNDKVHFLCLSFCGIKKWEKHFLRQPDPLFKYYIPSAVLIFLCLTLLQTSFGWSTLSYVTYSISSLFLASLLPLTWTHFIWNEFHTSDSDAIPQPKNVVLRFFHGISLKVIWSVRMRISFYIAICFLLTLCLLTEVLQIYIQSSDSEEVESADSGQNVESIAPWQITEGCSLVILMSFVFFRIHFILKLLISSVIAAVYAYFVCDLKFIFQEGGTWNPDMPALTAHILSVTFLVLELHLIDRQREFMSRLDFYWKNQMFKEKDEVSSTKSINKILLQNILPIHVAEIYLDANWSPNELYHENYDCVSVMFASLTNYSLYDETDVDAEATECHSLHILNLIICNFDDALLTKEFKRIEKIKVAGWTYMAACGLTPGWRDSNDVKVKSDTHVILIIARFAAEMMNILQRINQEYSTNFGLRVGISHGPVTAGVVGSHKPYYDIWGNTVNVASRMDSTGESGKIQVPEATAEVLKLQGVACTLRGSIFVKGKGNMITYFAHPMDTSCPEESETRI</sequence>
<evidence type="ECO:0000256" key="8">
    <source>
        <dbReference type="ARBA" id="ARBA00022840"/>
    </source>
</evidence>
<dbReference type="GO" id="GO:0035556">
    <property type="term" value="P:intracellular signal transduction"/>
    <property type="evidence" value="ECO:0007669"/>
    <property type="project" value="InterPro"/>
</dbReference>
<evidence type="ECO:0000256" key="4">
    <source>
        <dbReference type="ARBA" id="ARBA00012201"/>
    </source>
</evidence>
<evidence type="ECO:0000256" key="12">
    <source>
        <dbReference type="ARBA" id="ARBA00023136"/>
    </source>
</evidence>
<feature type="transmembrane region" description="Helical" evidence="15">
    <location>
        <begin position="73"/>
        <end position="97"/>
    </location>
</feature>
<gene>
    <name evidence="17" type="ORF">PYX00_001555</name>
</gene>
<dbReference type="InterPro" id="IPR029787">
    <property type="entry name" value="Nucleotide_cyclase"/>
</dbReference>
<feature type="transmembrane region" description="Helical" evidence="15">
    <location>
        <begin position="103"/>
        <end position="124"/>
    </location>
</feature>
<comment type="similarity">
    <text evidence="14">Belongs to the adenylyl cyclase class-4/guanylyl cyclase family.</text>
</comment>
<dbReference type="CDD" id="cd07302">
    <property type="entry name" value="CHD"/>
    <property type="match status" value="2"/>
</dbReference>
<proteinExistence type="inferred from homology"/>
<feature type="domain" description="Guanylate cyclase" evidence="16">
    <location>
        <begin position="904"/>
        <end position="1050"/>
    </location>
</feature>
<comment type="caution">
    <text evidence="17">The sequence shown here is derived from an EMBL/GenBank/DDBJ whole genome shotgun (WGS) entry which is preliminary data.</text>
</comment>
<dbReference type="Pfam" id="PF00211">
    <property type="entry name" value="Guanylate_cyc"/>
    <property type="match status" value="2"/>
</dbReference>
<dbReference type="EC" id="4.6.1.1" evidence="4"/>
<accession>A0AAW2IEF0</accession>
<evidence type="ECO:0000256" key="11">
    <source>
        <dbReference type="ARBA" id="ARBA00022998"/>
    </source>
</evidence>
<feature type="transmembrane region" description="Helical" evidence="15">
    <location>
        <begin position="758"/>
        <end position="779"/>
    </location>
</feature>
<feature type="transmembrane region" description="Helical" evidence="15">
    <location>
        <begin position="819"/>
        <end position="837"/>
    </location>
</feature>
<evidence type="ECO:0000256" key="13">
    <source>
        <dbReference type="ARBA" id="ARBA00023239"/>
    </source>
</evidence>
<dbReference type="Pfam" id="PF16214">
    <property type="entry name" value="AC_N"/>
    <property type="match status" value="1"/>
</dbReference>
<evidence type="ECO:0000256" key="2">
    <source>
        <dbReference type="ARBA" id="ARBA00001946"/>
    </source>
</evidence>
<dbReference type="Gene3D" id="3.30.70.1230">
    <property type="entry name" value="Nucleotide cyclase"/>
    <property type="match status" value="2"/>
</dbReference>
<keyword evidence="11" id="KW-0115">cAMP biosynthesis</keyword>
<dbReference type="PANTHER" id="PTHR45627">
    <property type="entry name" value="ADENYLATE CYCLASE TYPE 1"/>
    <property type="match status" value="1"/>
</dbReference>
<evidence type="ECO:0000256" key="15">
    <source>
        <dbReference type="SAM" id="Phobius"/>
    </source>
</evidence>
<feature type="transmembrane region" description="Helical" evidence="15">
    <location>
        <begin position="193"/>
        <end position="213"/>
    </location>
</feature>
<dbReference type="FunFam" id="3.30.70.1230:FF:000024">
    <property type="entry name" value="ACXA, isoform A"/>
    <property type="match status" value="1"/>
</dbReference>
<dbReference type="PROSITE" id="PS50125">
    <property type="entry name" value="GUANYLATE_CYCLASE_2"/>
    <property type="match status" value="2"/>
</dbReference>
<comment type="catalytic activity">
    <reaction evidence="1">
        <text>ATP = 3',5'-cyclic AMP + diphosphate</text>
        <dbReference type="Rhea" id="RHEA:15389"/>
        <dbReference type="ChEBI" id="CHEBI:30616"/>
        <dbReference type="ChEBI" id="CHEBI:33019"/>
        <dbReference type="ChEBI" id="CHEBI:58165"/>
        <dbReference type="EC" id="4.6.1.1"/>
    </reaction>
</comment>
<feature type="transmembrane region" description="Helical" evidence="15">
    <location>
        <begin position="219"/>
        <end position="238"/>
    </location>
</feature>
<evidence type="ECO:0000256" key="1">
    <source>
        <dbReference type="ARBA" id="ARBA00001593"/>
    </source>
</evidence>
<feature type="transmembrane region" description="Helical" evidence="15">
    <location>
        <begin position="715"/>
        <end position="738"/>
    </location>
</feature>
<dbReference type="FunFam" id="3.30.70.1230:FF:000008">
    <property type="entry name" value="Adenylate cyclase type 9"/>
    <property type="match status" value="1"/>
</dbReference>
<dbReference type="GO" id="GO:0005524">
    <property type="term" value="F:ATP binding"/>
    <property type="evidence" value="ECO:0007669"/>
    <property type="project" value="UniProtKB-KW"/>
</dbReference>
<name>A0AAW2IEF0_9NEOP</name>
<keyword evidence="6" id="KW-0479">Metal-binding</keyword>
<feature type="transmembrane region" description="Helical" evidence="15">
    <location>
        <begin position="136"/>
        <end position="156"/>
    </location>
</feature>
<comment type="cofactor">
    <cofactor evidence="2">
        <name>Mg(2+)</name>
        <dbReference type="ChEBI" id="CHEBI:18420"/>
    </cofactor>
</comment>
<feature type="domain" description="Guanylate cyclase" evidence="16">
    <location>
        <begin position="318"/>
        <end position="445"/>
    </location>
</feature>
<dbReference type="GO" id="GO:0005886">
    <property type="term" value="C:plasma membrane"/>
    <property type="evidence" value="ECO:0007669"/>
    <property type="project" value="TreeGrafter"/>
</dbReference>
<keyword evidence="5 15" id="KW-0812">Transmembrane</keyword>
<evidence type="ECO:0000313" key="17">
    <source>
        <dbReference type="EMBL" id="KAL0280183.1"/>
    </source>
</evidence>
<evidence type="ECO:0000256" key="10">
    <source>
        <dbReference type="ARBA" id="ARBA00022989"/>
    </source>
</evidence>
<evidence type="ECO:0000256" key="7">
    <source>
        <dbReference type="ARBA" id="ARBA00022741"/>
    </source>
</evidence>
<feature type="transmembrane region" description="Helical" evidence="15">
    <location>
        <begin position="629"/>
        <end position="650"/>
    </location>
</feature>
<dbReference type="GO" id="GO:0046872">
    <property type="term" value="F:metal ion binding"/>
    <property type="evidence" value="ECO:0007669"/>
    <property type="project" value="UniProtKB-KW"/>
</dbReference>
<protein>
    <recommendedName>
        <fullName evidence="4">adenylate cyclase</fullName>
        <ecNumber evidence="4">4.6.1.1</ecNumber>
    </recommendedName>
</protein>
<dbReference type="GO" id="GO:0004016">
    <property type="term" value="F:adenylate cyclase activity"/>
    <property type="evidence" value="ECO:0007669"/>
    <property type="project" value="UniProtKB-EC"/>
</dbReference>
<dbReference type="SUPFAM" id="SSF55073">
    <property type="entry name" value="Nucleotide cyclase"/>
    <property type="match status" value="2"/>
</dbReference>
<dbReference type="EMBL" id="JARGDH010000001">
    <property type="protein sequence ID" value="KAL0280183.1"/>
    <property type="molecule type" value="Genomic_DNA"/>
</dbReference>
<evidence type="ECO:0000256" key="9">
    <source>
        <dbReference type="ARBA" id="ARBA00022842"/>
    </source>
</evidence>
<dbReference type="AlphaFoldDB" id="A0AAW2IEF0"/>
<comment type="subcellular location">
    <subcellularLocation>
        <location evidence="3">Membrane</location>
        <topology evidence="3">Multi-pass membrane protein</topology>
    </subcellularLocation>
</comment>
<dbReference type="PANTHER" id="PTHR45627:SF23">
    <property type="entry name" value="AT30656P-RELATED"/>
    <property type="match status" value="1"/>
</dbReference>
<keyword evidence="12 15" id="KW-0472">Membrane</keyword>
<keyword evidence="9" id="KW-0460">Magnesium</keyword>
<organism evidence="17">
    <name type="scientific">Menopon gallinae</name>
    <name type="common">poultry shaft louse</name>
    <dbReference type="NCBI Taxonomy" id="328185"/>
    <lineage>
        <taxon>Eukaryota</taxon>
        <taxon>Metazoa</taxon>
        <taxon>Ecdysozoa</taxon>
        <taxon>Arthropoda</taxon>
        <taxon>Hexapoda</taxon>
        <taxon>Insecta</taxon>
        <taxon>Pterygota</taxon>
        <taxon>Neoptera</taxon>
        <taxon>Paraneoptera</taxon>
        <taxon>Psocodea</taxon>
        <taxon>Troctomorpha</taxon>
        <taxon>Phthiraptera</taxon>
        <taxon>Amblycera</taxon>
        <taxon>Menoponidae</taxon>
        <taxon>Menopon</taxon>
    </lineage>
</organism>
<evidence type="ECO:0000256" key="3">
    <source>
        <dbReference type="ARBA" id="ARBA00004141"/>
    </source>
</evidence>
<dbReference type="InterPro" id="IPR032628">
    <property type="entry name" value="AC_N"/>
</dbReference>
<keyword evidence="8" id="KW-0067">ATP-binding</keyword>
<evidence type="ECO:0000256" key="6">
    <source>
        <dbReference type="ARBA" id="ARBA00022723"/>
    </source>
</evidence>
<reference evidence="17" key="1">
    <citation type="journal article" date="2024" name="Gigascience">
        <title>Chromosome-level genome of the poultry shaft louse Menopon gallinae provides insight into the host-switching and adaptive evolution of parasitic lice.</title>
        <authorList>
            <person name="Xu Y."/>
            <person name="Ma L."/>
            <person name="Liu S."/>
            <person name="Liang Y."/>
            <person name="Liu Q."/>
            <person name="He Z."/>
            <person name="Tian L."/>
            <person name="Duan Y."/>
            <person name="Cai W."/>
            <person name="Li H."/>
            <person name="Song F."/>
        </authorList>
    </citation>
    <scope>NUCLEOTIDE SEQUENCE</scope>
    <source>
        <strain evidence="17">Cailab_2023a</strain>
    </source>
</reference>
<evidence type="ECO:0000256" key="5">
    <source>
        <dbReference type="ARBA" id="ARBA00022692"/>
    </source>
</evidence>